<keyword evidence="8" id="KW-0282">Flagellum</keyword>
<accession>A0A967B404</accession>
<dbReference type="AlphaFoldDB" id="A0A967B404"/>
<dbReference type="InterPro" id="IPR053967">
    <property type="entry name" value="LlgE_F_G-like_D1"/>
</dbReference>
<dbReference type="RefSeq" id="WP_166313477.1">
    <property type="nucleotide sequence ID" value="NZ_JAHRDV010000003.1"/>
</dbReference>
<evidence type="ECO:0000256" key="1">
    <source>
        <dbReference type="ARBA" id="ARBA00004117"/>
    </source>
</evidence>
<reference evidence="8" key="1">
    <citation type="submission" date="2019-11" db="EMBL/GenBank/DDBJ databases">
        <title>Description of new Acetobacter species.</title>
        <authorList>
            <person name="Cleenwerck I."/>
            <person name="Sombolestani A.S."/>
        </authorList>
    </citation>
    <scope>NUCLEOTIDE SEQUENCE</scope>
    <source>
        <strain evidence="8">LMG 1626</strain>
    </source>
</reference>
<evidence type="ECO:0000313" key="9">
    <source>
        <dbReference type="Proteomes" id="UP000597459"/>
    </source>
</evidence>
<comment type="caution">
    <text evidence="8">The sequence shown here is derived from an EMBL/GenBank/DDBJ whole genome shotgun (WGS) entry which is preliminary data.</text>
</comment>
<dbReference type="InterPro" id="IPR037925">
    <property type="entry name" value="FlgE/F/G-like"/>
</dbReference>
<dbReference type="NCBIfam" id="TIGR02490">
    <property type="entry name" value="flgF"/>
    <property type="match status" value="1"/>
</dbReference>
<dbReference type="PANTHER" id="PTHR30435">
    <property type="entry name" value="FLAGELLAR PROTEIN"/>
    <property type="match status" value="1"/>
</dbReference>
<name>A0A967B404_9PROT</name>
<evidence type="ECO:0000259" key="6">
    <source>
        <dbReference type="Pfam" id="PF06429"/>
    </source>
</evidence>
<feature type="domain" description="Flagellar basal-body/hook protein C-terminal" evidence="6">
    <location>
        <begin position="195"/>
        <end position="238"/>
    </location>
</feature>
<dbReference type="InterPro" id="IPR001444">
    <property type="entry name" value="Flag_bb_rod_N"/>
</dbReference>
<dbReference type="GO" id="GO:0071978">
    <property type="term" value="P:bacterial-type flagellum-dependent swarming motility"/>
    <property type="evidence" value="ECO:0007669"/>
    <property type="project" value="TreeGrafter"/>
</dbReference>
<dbReference type="InterPro" id="IPR010930">
    <property type="entry name" value="Flg_bb/hook_C_dom"/>
</dbReference>
<protein>
    <recommendedName>
        <fullName evidence="4">Flagellar basal-body rod protein FlgF</fullName>
    </recommendedName>
</protein>
<dbReference type="PROSITE" id="PS00588">
    <property type="entry name" value="FLAGELLA_BB_ROD"/>
    <property type="match status" value="1"/>
</dbReference>
<evidence type="ECO:0000259" key="5">
    <source>
        <dbReference type="Pfam" id="PF00460"/>
    </source>
</evidence>
<comment type="subcellular location">
    <subcellularLocation>
        <location evidence="1 4">Bacterial flagellum basal body</location>
    </subcellularLocation>
</comment>
<dbReference type="EMBL" id="WOTH01000007">
    <property type="protein sequence ID" value="NHO53330.1"/>
    <property type="molecule type" value="Genomic_DNA"/>
</dbReference>
<gene>
    <name evidence="8" type="primary">flgF</name>
    <name evidence="8" type="ORF">GOB87_05055</name>
</gene>
<dbReference type="SUPFAM" id="SSF117143">
    <property type="entry name" value="Flagellar hook protein flgE"/>
    <property type="match status" value="1"/>
</dbReference>
<comment type="similarity">
    <text evidence="2 4">Belongs to the flagella basal body rod proteins family.</text>
</comment>
<sequence length="246" mass="26764">MDNTTYIALSRMDAETRAMSVLANNLANGSTPGFKAGHLQFSDYLVKAKGGTPAPGESPDTYTQDRATWRDFSQGALQQTGNPLDLAISGEGYFSVMTANGVRLTRNGRFQKLSDGSVTDAAGNALLDRTGQPIVLRPEDRTINISADGTISTESRVVAELGLVNVANPHDLSEEGDQLFRAKTPTTQMEVKEFRQGMIEGSNVNTMTEMTNLVQLQRDFQITANLVDSESTRRQNAIDKIIQTQS</sequence>
<dbReference type="InterPro" id="IPR020013">
    <property type="entry name" value="Flagellar_FlgE/F/G"/>
</dbReference>
<dbReference type="Proteomes" id="UP000597459">
    <property type="component" value="Unassembled WGS sequence"/>
</dbReference>
<dbReference type="Pfam" id="PF22692">
    <property type="entry name" value="LlgE_F_G_D1"/>
    <property type="match status" value="1"/>
</dbReference>
<evidence type="ECO:0000313" key="8">
    <source>
        <dbReference type="EMBL" id="NHO53330.1"/>
    </source>
</evidence>
<proteinExistence type="inferred from homology"/>
<evidence type="ECO:0000259" key="7">
    <source>
        <dbReference type="Pfam" id="PF22692"/>
    </source>
</evidence>
<evidence type="ECO:0000256" key="2">
    <source>
        <dbReference type="ARBA" id="ARBA00009677"/>
    </source>
</evidence>
<dbReference type="PANTHER" id="PTHR30435:SF19">
    <property type="entry name" value="FLAGELLAR BASAL-BODY ROD PROTEIN FLGG"/>
    <property type="match status" value="1"/>
</dbReference>
<dbReference type="InterPro" id="IPR019776">
    <property type="entry name" value="Flagellar_basal_body_rod_CS"/>
</dbReference>
<evidence type="ECO:0000256" key="4">
    <source>
        <dbReference type="RuleBase" id="RU362116"/>
    </source>
</evidence>
<dbReference type="Pfam" id="PF00460">
    <property type="entry name" value="Flg_bb_rod"/>
    <property type="match status" value="1"/>
</dbReference>
<dbReference type="GO" id="GO:0030694">
    <property type="term" value="C:bacterial-type flagellum basal body, rod"/>
    <property type="evidence" value="ECO:0007669"/>
    <property type="project" value="UniProtKB-UniRule"/>
</dbReference>
<dbReference type="NCBIfam" id="TIGR03506">
    <property type="entry name" value="FlgEFG_subfam"/>
    <property type="match status" value="1"/>
</dbReference>
<dbReference type="InterPro" id="IPR012836">
    <property type="entry name" value="FlgF"/>
</dbReference>
<keyword evidence="9" id="KW-1185">Reference proteome</keyword>
<dbReference type="Pfam" id="PF06429">
    <property type="entry name" value="Flg_bbr_C"/>
    <property type="match status" value="1"/>
</dbReference>
<feature type="domain" description="Flagellar basal body rod protein N-terminal" evidence="5">
    <location>
        <begin position="6"/>
        <end position="35"/>
    </location>
</feature>
<keyword evidence="3 4" id="KW-0975">Bacterial flagellum</keyword>
<feature type="domain" description="Flagellar hook protein FlgE/F/G-like D1" evidence="7">
    <location>
        <begin position="87"/>
        <end position="152"/>
    </location>
</feature>
<organism evidence="8 9">
    <name type="scientific">Acetobacter estunensis</name>
    <dbReference type="NCBI Taxonomy" id="104097"/>
    <lineage>
        <taxon>Bacteria</taxon>
        <taxon>Pseudomonadati</taxon>
        <taxon>Pseudomonadota</taxon>
        <taxon>Alphaproteobacteria</taxon>
        <taxon>Acetobacterales</taxon>
        <taxon>Acetobacteraceae</taxon>
        <taxon>Acetobacter</taxon>
    </lineage>
</organism>
<keyword evidence="8" id="KW-0966">Cell projection</keyword>
<comment type="subunit">
    <text evidence="4">The basal body constitutes a major portion of the flagellar organelle and consists of five rings (E,L,P,S, and M) mounted on a central rod. The rod consists of about 26 subunits of FlgG in the distal portion, and FlgB, FlgC and FlgF are thought to build up the proximal portion of the rod with about 6 subunits each.</text>
</comment>
<evidence type="ECO:0000256" key="3">
    <source>
        <dbReference type="ARBA" id="ARBA00023143"/>
    </source>
</evidence>
<keyword evidence="8" id="KW-0969">Cilium</keyword>